<evidence type="ECO:0000313" key="5">
    <source>
        <dbReference type="EMBL" id="KXB90601.1"/>
    </source>
</evidence>
<reference evidence="6 8" key="3">
    <citation type="submission" date="2017-05" db="EMBL/GenBank/DDBJ databases">
        <authorList>
            <person name="Song R."/>
            <person name="Chenine A.L."/>
            <person name="Ruprecht R.M."/>
        </authorList>
    </citation>
    <scope>NUCLEOTIDE SEQUENCE [LARGE SCALE GENOMIC DNA]</scope>
    <source>
        <strain evidence="6 8">KA00229</strain>
    </source>
</reference>
<accession>A0A134CEI2</accession>
<comment type="caution">
    <text evidence="5">The sequence shown here is derived from an EMBL/GenBank/DDBJ whole genome shotgun (WGS) entry which is preliminary data.</text>
</comment>
<dbReference type="PATRIC" id="fig|1588748.3.peg.983"/>
<dbReference type="InterPro" id="IPR033248">
    <property type="entry name" value="Transketolase_C"/>
</dbReference>
<dbReference type="FunFam" id="3.40.50.970:FF:000129">
    <property type="entry name" value="Transketolase"/>
    <property type="match status" value="1"/>
</dbReference>
<gene>
    <name evidence="6" type="ORF">CAL30_00770</name>
    <name evidence="5" type="ORF">HMPREF3182_01021</name>
</gene>
<dbReference type="CDD" id="cd07033">
    <property type="entry name" value="TPP_PYR_DXS_TK_like"/>
    <property type="match status" value="1"/>
</dbReference>
<dbReference type="InterPro" id="IPR051157">
    <property type="entry name" value="PDH/Transketolase"/>
</dbReference>
<dbReference type="EMBL" id="LSDT01000044">
    <property type="protein sequence ID" value="KXB90601.1"/>
    <property type="molecule type" value="Genomic_DNA"/>
</dbReference>
<dbReference type="Proteomes" id="UP000070160">
    <property type="component" value="Unassembled WGS sequence"/>
</dbReference>
<comment type="similarity">
    <text evidence="2">Belongs to the transketolase family.</text>
</comment>
<evidence type="ECO:0000256" key="2">
    <source>
        <dbReference type="ARBA" id="ARBA00007131"/>
    </source>
</evidence>
<name>A0A134CEI2_9FIRM</name>
<evidence type="ECO:0000256" key="1">
    <source>
        <dbReference type="ARBA" id="ARBA00001964"/>
    </source>
</evidence>
<keyword evidence="7" id="KW-1185">Reference proteome</keyword>
<reference evidence="5" key="1">
    <citation type="submission" date="2016-01" db="EMBL/GenBank/DDBJ databases">
        <authorList>
            <person name="Oliw E.H."/>
        </authorList>
    </citation>
    <scope>NUCLEOTIDE SEQUENCE [LARGE SCALE GENOMIC DNA]</scope>
    <source>
        <strain evidence="5">KA00182</strain>
    </source>
</reference>
<feature type="domain" description="Transketolase-like pyrimidine-binding" evidence="4">
    <location>
        <begin position="4"/>
        <end position="169"/>
    </location>
</feature>
<dbReference type="SMART" id="SM00861">
    <property type="entry name" value="Transket_pyr"/>
    <property type="match status" value="1"/>
</dbReference>
<dbReference type="PANTHER" id="PTHR43825">
    <property type="entry name" value="PYRUVATE DEHYDROGENASE E1 COMPONENT"/>
    <property type="match status" value="1"/>
</dbReference>
<dbReference type="InterPro" id="IPR009014">
    <property type="entry name" value="Transketo_C/PFOR_II"/>
</dbReference>
<evidence type="ECO:0000313" key="7">
    <source>
        <dbReference type="Proteomes" id="UP000070160"/>
    </source>
</evidence>
<dbReference type="Pfam" id="PF02779">
    <property type="entry name" value="Transket_pyr"/>
    <property type="match status" value="1"/>
</dbReference>
<sequence>MKRVPMRDGYGNALLELCHTHKDVIILDADVATSTRTDWVRRKYPEQYVNIGVAEQDLVGTAAGMAAAGLTPFVSTYGVFLTGRAWEQIRNTVCYNRLNVKLGGAHAGISVGPDGGTHQALEDIALMRTIPNMTVVVPCDYKETYKATLALYDIKEPSYIRFGRNPAPVVTTDDTPFVLGKISVMRRGKDVTIFANGVMVAQSLAAAMQLAARGISASVINVHTVKPLDVEGICQYAAATGAVVICEEHQRIGGLGSAICETLSQHCCVPAECVGIEDCFGESGDPDELLTAYHLGTDTICQAVEKVLTRKITLPECLCKVSI</sequence>
<dbReference type="SUPFAM" id="SSF52518">
    <property type="entry name" value="Thiamin diphosphate-binding fold (THDP-binding)"/>
    <property type="match status" value="1"/>
</dbReference>
<dbReference type="Gene3D" id="3.40.50.970">
    <property type="match status" value="1"/>
</dbReference>
<organism evidence="5 7">
    <name type="scientific">Megasphaera hutchinsoni</name>
    <dbReference type="NCBI Taxonomy" id="1588748"/>
    <lineage>
        <taxon>Bacteria</taxon>
        <taxon>Bacillati</taxon>
        <taxon>Bacillota</taxon>
        <taxon>Negativicutes</taxon>
        <taxon>Veillonellales</taxon>
        <taxon>Veillonellaceae</taxon>
        <taxon>Megasphaera</taxon>
    </lineage>
</organism>
<dbReference type="Pfam" id="PF02780">
    <property type="entry name" value="Transketolase_C"/>
    <property type="match status" value="1"/>
</dbReference>
<dbReference type="EMBL" id="NFMF01000001">
    <property type="protein sequence ID" value="PNH22524.1"/>
    <property type="molecule type" value="Genomic_DNA"/>
</dbReference>
<evidence type="ECO:0000256" key="3">
    <source>
        <dbReference type="ARBA" id="ARBA00023052"/>
    </source>
</evidence>
<dbReference type="RefSeq" id="WP_007392997.1">
    <property type="nucleotide sequence ID" value="NZ_KQ960952.1"/>
</dbReference>
<protein>
    <submittedName>
        <fullName evidence="5 6">Transketolase</fullName>
    </submittedName>
</protein>
<dbReference type="InterPro" id="IPR029061">
    <property type="entry name" value="THDP-binding"/>
</dbReference>
<evidence type="ECO:0000313" key="6">
    <source>
        <dbReference type="EMBL" id="PNH22524.1"/>
    </source>
</evidence>
<reference evidence="7" key="2">
    <citation type="submission" date="2016-01" db="EMBL/GenBank/DDBJ databases">
        <authorList>
            <person name="Mitreva M."/>
            <person name="Pepin K.H."/>
            <person name="Mihindukulasuriya K.A."/>
            <person name="Fulton R."/>
            <person name="Fronick C."/>
            <person name="O'Laughlin M."/>
            <person name="Miner T."/>
            <person name="Herter B."/>
            <person name="Rosa B.A."/>
            <person name="Cordes M."/>
            <person name="Tomlinson C."/>
            <person name="Wollam A."/>
            <person name="Palsikar V.B."/>
            <person name="Mardis E.R."/>
            <person name="Wilson R.K."/>
        </authorList>
    </citation>
    <scope>NUCLEOTIDE SEQUENCE [LARGE SCALE GENOMIC DNA]</scope>
    <source>
        <strain evidence="7">KA00182</strain>
    </source>
</reference>
<dbReference type="PANTHER" id="PTHR43825:SF1">
    <property type="entry name" value="TRANSKETOLASE-LIKE PYRIMIDINE-BINDING DOMAIN-CONTAINING PROTEIN"/>
    <property type="match status" value="1"/>
</dbReference>
<dbReference type="STRING" id="1588748.HMPREF3182_01021"/>
<accession>A0A2J8BCL9</accession>
<dbReference type="SUPFAM" id="SSF52922">
    <property type="entry name" value="TK C-terminal domain-like"/>
    <property type="match status" value="1"/>
</dbReference>
<proteinExistence type="inferred from homology"/>
<dbReference type="Proteomes" id="UP000242958">
    <property type="component" value="Unassembled WGS sequence"/>
</dbReference>
<dbReference type="InterPro" id="IPR005475">
    <property type="entry name" value="Transketolase-like_Pyr-bd"/>
</dbReference>
<dbReference type="Gene3D" id="3.40.50.920">
    <property type="match status" value="1"/>
</dbReference>
<evidence type="ECO:0000259" key="4">
    <source>
        <dbReference type="SMART" id="SM00861"/>
    </source>
</evidence>
<comment type="cofactor">
    <cofactor evidence="1">
        <name>thiamine diphosphate</name>
        <dbReference type="ChEBI" id="CHEBI:58937"/>
    </cofactor>
</comment>
<keyword evidence="3" id="KW-0786">Thiamine pyrophosphate</keyword>
<dbReference type="AlphaFoldDB" id="A0A134CEI2"/>
<evidence type="ECO:0000313" key="8">
    <source>
        <dbReference type="Proteomes" id="UP000242958"/>
    </source>
</evidence>